<evidence type="ECO:0000256" key="1">
    <source>
        <dbReference type="SAM" id="Phobius"/>
    </source>
</evidence>
<sequence>MNGARLSRKVHKWLSLAVGLQLLIWAASGFYMVAVRIDIIHGDMLVSNMATPVAVADADGATVAGLLQRYPDATGITLDSLAGEAVYRLDTPAGQRLVNAGNGESLPPLDEASALSVARYHYADSGEVTSVEYINRNPPSEIGALPLPVWRVNFDDRWGTSFYILPDSGRFATRRHTLWRIFDFLWMLHIMDYEERENVNNRLLQGVSVAALMFAASGTWLLLYSFRRPRRERPA</sequence>
<proteinExistence type="predicted"/>
<keyword evidence="1" id="KW-1133">Transmembrane helix</keyword>
<dbReference type="RefSeq" id="WP_148067157.1">
    <property type="nucleotide sequence ID" value="NZ_VRZA01000002.1"/>
</dbReference>
<dbReference type="Proteomes" id="UP000321039">
    <property type="component" value="Unassembled WGS sequence"/>
</dbReference>
<evidence type="ECO:0000313" key="2">
    <source>
        <dbReference type="EMBL" id="TXS95246.1"/>
    </source>
</evidence>
<feature type="transmembrane region" description="Helical" evidence="1">
    <location>
        <begin position="203"/>
        <end position="223"/>
    </location>
</feature>
<keyword evidence="1" id="KW-0472">Membrane</keyword>
<keyword evidence="3" id="KW-1185">Reference proteome</keyword>
<evidence type="ECO:0008006" key="4">
    <source>
        <dbReference type="Google" id="ProtNLM"/>
    </source>
</evidence>
<reference evidence="2 3" key="1">
    <citation type="submission" date="2019-08" db="EMBL/GenBank/DDBJ databases">
        <title>Parahaliea maris sp. nov., isolated from the surface seawater.</title>
        <authorList>
            <person name="Liu Y."/>
        </authorList>
    </citation>
    <scope>NUCLEOTIDE SEQUENCE [LARGE SCALE GENOMIC DNA]</scope>
    <source>
        <strain evidence="2 3">HSLHS9</strain>
    </source>
</reference>
<dbReference type="EMBL" id="VRZA01000002">
    <property type="protein sequence ID" value="TXS95246.1"/>
    <property type="molecule type" value="Genomic_DNA"/>
</dbReference>
<dbReference type="AlphaFoldDB" id="A0A5C9A3F7"/>
<protein>
    <recommendedName>
        <fullName evidence="4">PepSY domain-containing protein</fullName>
    </recommendedName>
</protein>
<evidence type="ECO:0000313" key="3">
    <source>
        <dbReference type="Proteomes" id="UP000321039"/>
    </source>
</evidence>
<organism evidence="2 3">
    <name type="scientific">Parahaliea maris</name>
    <dbReference type="NCBI Taxonomy" id="2716870"/>
    <lineage>
        <taxon>Bacteria</taxon>
        <taxon>Pseudomonadati</taxon>
        <taxon>Pseudomonadota</taxon>
        <taxon>Gammaproteobacteria</taxon>
        <taxon>Cellvibrionales</taxon>
        <taxon>Halieaceae</taxon>
        <taxon>Parahaliea</taxon>
    </lineage>
</organism>
<comment type="caution">
    <text evidence="2">The sequence shown here is derived from an EMBL/GenBank/DDBJ whole genome shotgun (WGS) entry which is preliminary data.</text>
</comment>
<accession>A0A5C9A3F7</accession>
<name>A0A5C9A3F7_9GAMM</name>
<keyword evidence="1" id="KW-0812">Transmembrane</keyword>
<gene>
    <name evidence="2" type="ORF">FV139_04925</name>
</gene>